<evidence type="ECO:0000256" key="4">
    <source>
        <dbReference type="ARBA" id="ARBA00022840"/>
    </source>
</evidence>
<evidence type="ECO:0000313" key="9">
    <source>
        <dbReference type="EMBL" id="MDG3006689.1"/>
    </source>
</evidence>
<dbReference type="EMBL" id="JARRAG010000002">
    <property type="protein sequence ID" value="MDG3006689.1"/>
    <property type="molecule type" value="Genomic_DNA"/>
</dbReference>
<dbReference type="Gene3D" id="3.30.200.20">
    <property type="entry name" value="Phosphorylase Kinase, domain 1"/>
    <property type="match status" value="1"/>
</dbReference>
<keyword evidence="10" id="KW-1185">Reference proteome</keyword>
<accession>A0ABT6FGQ6</accession>
<proteinExistence type="predicted"/>
<evidence type="ECO:0000256" key="7">
    <source>
        <dbReference type="SAM" id="Phobius"/>
    </source>
</evidence>
<keyword evidence="2 5" id="KW-0547">Nucleotide-binding</keyword>
<feature type="transmembrane region" description="Helical" evidence="7">
    <location>
        <begin position="37"/>
        <end position="55"/>
    </location>
</feature>
<dbReference type="Pfam" id="PF00069">
    <property type="entry name" value="Pkinase"/>
    <property type="match status" value="1"/>
</dbReference>
<feature type="transmembrane region" description="Helical" evidence="7">
    <location>
        <begin position="161"/>
        <end position="180"/>
    </location>
</feature>
<dbReference type="PANTHER" id="PTHR43289:SF6">
    <property type="entry name" value="SERINE_THREONINE-PROTEIN KINASE NEKL-3"/>
    <property type="match status" value="1"/>
</dbReference>
<feature type="domain" description="Protein kinase" evidence="8">
    <location>
        <begin position="234"/>
        <end position="500"/>
    </location>
</feature>
<keyword evidence="7" id="KW-0472">Membrane</keyword>
<dbReference type="PANTHER" id="PTHR43289">
    <property type="entry name" value="MITOGEN-ACTIVATED PROTEIN KINASE KINASE KINASE 20-RELATED"/>
    <property type="match status" value="1"/>
</dbReference>
<dbReference type="InterPro" id="IPR000719">
    <property type="entry name" value="Prot_kinase_dom"/>
</dbReference>
<gene>
    <name evidence="9" type="ORF">PZE19_23215</name>
</gene>
<dbReference type="RefSeq" id="WP_277862982.1">
    <property type="nucleotide sequence ID" value="NZ_JARRAG010000002.1"/>
</dbReference>
<feature type="transmembrane region" description="Helical" evidence="7">
    <location>
        <begin position="200"/>
        <end position="221"/>
    </location>
</feature>
<dbReference type="PROSITE" id="PS50011">
    <property type="entry name" value="PROTEIN_KINASE_DOM"/>
    <property type="match status" value="1"/>
</dbReference>
<dbReference type="EC" id="2.7.11.1" evidence="9"/>
<evidence type="ECO:0000256" key="2">
    <source>
        <dbReference type="ARBA" id="ARBA00022741"/>
    </source>
</evidence>
<keyword evidence="1 9" id="KW-0808">Transferase</keyword>
<dbReference type="InterPro" id="IPR011009">
    <property type="entry name" value="Kinase-like_dom_sf"/>
</dbReference>
<dbReference type="InterPro" id="IPR017441">
    <property type="entry name" value="Protein_kinase_ATP_BS"/>
</dbReference>
<keyword evidence="4 5" id="KW-0067">ATP-binding</keyword>
<dbReference type="GO" id="GO:0004674">
    <property type="term" value="F:protein serine/threonine kinase activity"/>
    <property type="evidence" value="ECO:0007669"/>
    <property type="project" value="UniProtKB-EC"/>
</dbReference>
<feature type="transmembrane region" description="Helical" evidence="7">
    <location>
        <begin position="136"/>
        <end position="154"/>
    </location>
</feature>
<evidence type="ECO:0000259" key="8">
    <source>
        <dbReference type="PROSITE" id="PS50011"/>
    </source>
</evidence>
<dbReference type="Proteomes" id="UP001216907">
    <property type="component" value="Unassembled WGS sequence"/>
</dbReference>
<feature type="transmembrane region" description="Helical" evidence="7">
    <location>
        <begin position="61"/>
        <end position="81"/>
    </location>
</feature>
<evidence type="ECO:0000256" key="6">
    <source>
        <dbReference type="SAM" id="MobiDB-lite"/>
    </source>
</evidence>
<feature type="transmembrane region" description="Helical" evidence="7">
    <location>
        <begin position="93"/>
        <end position="116"/>
    </location>
</feature>
<comment type="caution">
    <text evidence="9">The sequence shown here is derived from an EMBL/GenBank/DDBJ whole genome shotgun (WGS) entry which is preliminary data.</text>
</comment>
<feature type="region of interest" description="Disordered" evidence="6">
    <location>
        <begin position="548"/>
        <end position="579"/>
    </location>
</feature>
<dbReference type="PROSITE" id="PS00107">
    <property type="entry name" value="PROTEIN_KINASE_ATP"/>
    <property type="match status" value="1"/>
</dbReference>
<reference evidence="9 10" key="1">
    <citation type="submission" date="2023-03" db="EMBL/GenBank/DDBJ databases">
        <title>Paludisphaera mucosa sp. nov. a novel planctomycete from northern fen.</title>
        <authorList>
            <person name="Ivanova A."/>
        </authorList>
    </citation>
    <scope>NUCLEOTIDE SEQUENCE [LARGE SCALE GENOMIC DNA]</scope>
    <source>
        <strain evidence="9 10">Pla2</strain>
    </source>
</reference>
<evidence type="ECO:0000256" key="3">
    <source>
        <dbReference type="ARBA" id="ARBA00022777"/>
    </source>
</evidence>
<dbReference type="CDD" id="cd14014">
    <property type="entry name" value="STKc_PknB_like"/>
    <property type="match status" value="1"/>
</dbReference>
<organism evidence="9 10">
    <name type="scientific">Paludisphaera mucosa</name>
    <dbReference type="NCBI Taxonomy" id="3030827"/>
    <lineage>
        <taxon>Bacteria</taxon>
        <taxon>Pseudomonadati</taxon>
        <taxon>Planctomycetota</taxon>
        <taxon>Planctomycetia</taxon>
        <taxon>Isosphaerales</taxon>
        <taxon>Isosphaeraceae</taxon>
        <taxon>Paludisphaera</taxon>
    </lineage>
</organism>
<dbReference type="SUPFAM" id="SSF56112">
    <property type="entry name" value="Protein kinase-like (PK-like)"/>
    <property type="match status" value="1"/>
</dbReference>
<feature type="binding site" evidence="5">
    <location>
        <position position="263"/>
    </location>
    <ligand>
        <name>ATP</name>
        <dbReference type="ChEBI" id="CHEBI:30616"/>
    </ligand>
</feature>
<dbReference type="SMART" id="SM00220">
    <property type="entry name" value="S_TKc"/>
    <property type="match status" value="1"/>
</dbReference>
<evidence type="ECO:0000256" key="5">
    <source>
        <dbReference type="PROSITE-ProRule" id="PRU10141"/>
    </source>
</evidence>
<dbReference type="Gene3D" id="1.10.510.10">
    <property type="entry name" value="Transferase(Phosphotransferase) domain 1"/>
    <property type="match status" value="1"/>
</dbReference>
<keyword evidence="7" id="KW-0812">Transmembrane</keyword>
<evidence type="ECO:0000256" key="1">
    <source>
        <dbReference type="ARBA" id="ARBA00022679"/>
    </source>
</evidence>
<name>A0ABT6FGQ6_9BACT</name>
<protein>
    <submittedName>
        <fullName evidence="9">Serine/threonine-protein kinase</fullName>
        <ecNumber evidence="9">2.7.11.1</ecNumber>
    </submittedName>
</protein>
<evidence type="ECO:0000313" key="10">
    <source>
        <dbReference type="Proteomes" id="UP001216907"/>
    </source>
</evidence>
<keyword evidence="7" id="KW-1133">Transmembrane helix</keyword>
<keyword evidence="3 9" id="KW-0418">Kinase</keyword>
<sequence length="579" mass="63280">MHDAPDSFAPGNRVVAADAATAEAELRDLLHDRLRSCLIVLTSAFLVFLIQGSLAPTRRTLTVGCQVLVGGLLMLMMGYLNAPVRPSVRRLRWMEIVVFGGIAAYTACDLFTAMRLGVLDPDVDVWRVASFFKSDLAYVTALIFTYAIFIPNDWRRALGMIAVMALSPLAATGLLLAVMPEFRSLVGAEPAMTFENLGEHLVLLATAVATSVFGVSTINGYRREVVRQRELNQYRLGRKLGAGGMGEVYLAEHRLLKRPCAMKLIAPKLTGSETSRARFELEVRATARLSHWNTVEVYDYGRTEDGEFYYVMEYLPGLSLQEVVDRHGPMPAGRVIYLLRQVCEALREAHLAGLIHRDLKPPNVFAALRGARYDVAKVLDFGLVKSVGDESSPHLTLEGIVTGSPLYMAPEMILKNRVPDGRVDVYSLGAVAYFLLTGRPPFLGPDAISVMMAHANDLVELMTEHNPDVPFDLEAVVLRCLEKDPGDRYASASDLSRALGGCRDADGWSADRAEAWWMEHEPIAPGTEAAPVEGPRVDVLPSLDVLDFPGVDDPTALSAGPPDPLNTIGEEPEPPSRAG</sequence>